<evidence type="ECO:0000313" key="6">
    <source>
        <dbReference type="EMBL" id="RNB74454.1"/>
    </source>
</evidence>
<dbReference type="InterPro" id="IPR036390">
    <property type="entry name" value="WH_DNA-bd_sf"/>
</dbReference>
<dbReference type="SUPFAM" id="SSF53850">
    <property type="entry name" value="Periplasmic binding protein-like II"/>
    <property type="match status" value="1"/>
</dbReference>
<dbReference type="Pfam" id="PF00126">
    <property type="entry name" value="HTH_1"/>
    <property type="match status" value="1"/>
</dbReference>
<sequence>MNIHMEWYRIFLRTAELGNLTKAAQELHITQPSVSYAIKQLEEMMGVKLFHRHSKGVSLTSEGSALLEYVKQAFSLLEAGEKRIQSFVQLASGELRIGASGPVIKHLLLHPLDRFHSAYPGVRIRLVQGRTYEIAKRLKEGKIDIGLVHLPLSDQELDVTHVITNHDCFVVGPAYRELSENPISTQALTQIPLLLLSSGSNTRQFVEQWFEAQGVKAEVDIELNSSDMLIEFAQRGYGAAFVNRSFIQQELEEERLFELKLIAPIPSRHIGVATRRDISLSLAAARFKELLVSSIDHSEQPGPGLTKKQQPF</sequence>
<dbReference type="AlphaFoldDB" id="A0A3M8CFD0"/>
<accession>A0A3M8CFD0</accession>
<comment type="caution">
    <text evidence="6">The sequence shown here is derived from an EMBL/GenBank/DDBJ whole genome shotgun (WGS) entry which is preliminary data.</text>
</comment>
<evidence type="ECO:0000256" key="1">
    <source>
        <dbReference type="ARBA" id="ARBA00009437"/>
    </source>
</evidence>
<proteinExistence type="inferred from homology"/>
<dbReference type="InterPro" id="IPR036388">
    <property type="entry name" value="WH-like_DNA-bd_sf"/>
</dbReference>
<keyword evidence="3" id="KW-0238">DNA-binding</keyword>
<keyword evidence="4" id="KW-0804">Transcription</keyword>
<comment type="similarity">
    <text evidence="1">Belongs to the LysR transcriptional regulatory family.</text>
</comment>
<dbReference type="PANTHER" id="PTHR30126:SF64">
    <property type="entry name" value="HTH-TYPE TRANSCRIPTIONAL REGULATOR CITR"/>
    <property type="match status" value="1"/>
</dbReference>
<evidence type="ECO:0000256" key="4">
    <source>
        <dbReference type="ARBA" id="ARBA00023163"/>
    </source>
</evidence>
<dbReference type="FunFam" id="1.10.10.10:FF:000001">
    <property type="entry name" value="LysR family transcriptional regulator"/>
    <property type="match status" value="1"/>
</dbReference>
<dbReference type="PRINTS" id="PR00039">
    <property type="entry name" value="HTHLYSR"/>
</dbReference>
<dbReference type="InterPro" id="IPR005119">
    <property type="entry name" value="LysR_subst-bd"/>
</dbReference>
<dbReference type="RefSeq" id="WP_122914885.1">
    <property type="nucleotide sequence ID" value="NZ_RHHT01000051.1"/>
</dbReference>
<dbReference type="CDD" id="cd05466">
    <property type="entry name" value="PBP2_LTTR_substrate"/>
    <property type="match status" value="1"/>
</dbReference>
<dbReference type="Pfam" id="PF03466">
    <property type="entry name" value="LysR_substrate"/>
    <property type="match status" value="1"/>
</dbReference>
<dbReference type="SUPFAM" id="SSF46785">
    <property type="entry name" value="Winged helix' DNA-binding domain"/>
    <property type="match status" value="1"/>
</dbReference>
<dbReference type="GO" id="GO:0003700">
    <property type="term" value="F:DNA-binding transcription factor activity"/>
    <property type="evidence" value="ECO:0007669"/>
    <property type="project" value="InterPro"/>
</dbReference>
<evidence type="ECO:0000256" key="2">
    <source>
        <dbReference type="ARBA" id="ARBA00023015"/>
    </source>
</evidence>
<dbReference type="PANTHER" id="PTHR30126">
    <property type="entry name" value="HTH-TYPE TRANSCRIPTIONAL REGULATOR"/>
    <property type="match status" value="1"/>
</dbReference>
<dbReference type="EMBL" id="RHHT01000051">
    <property type="protein sequence ID" value="RNB74454.1"/>
    <property type="molecule type" value="Genomic_DNA"/>
</dbReference>
<dbReference type="Gene3D" id="3.40.190.290">
    <property type="match status" value="1"/>
</dbReference>
<evidence type="ECO:0000259" key="5">
    <source>
        <dbReference type="PROSITE" id="PS50931"/>
    </source>
</evidence>
<dbReference type="Gene3D" id="1.10.10.10">
    <property type="entry name" value="Winged helix-like DNA-binding domain superfamily/Winged helix DNA-binding domain"/>
    <property type="match status" value="1"/>
</dbReference>
<organism evidence="6 7">
    <name type="scientific">Brevibacillus panacihumi</name>
    <dbReference type="NCBI Taxonomy" id="497735"/>
    <lineage>
        <taxon>Bacteria</taxon>
        <taxon>Bacillati</taxon>
        <taxon>Bacillota</taxon>
        <taxon>Bacilli</taxon>
        <taxon>Bacillales</taxon>
        <taxon>Paenibacillaceae</taxon>
        <taxon>Brevibacillus</taxon>
    </lineage>
</organism>
<dbReference type="Proteomes" id="UP000281915">
    <property type="component" value="Unassembled WGS sequence"/>
</dbReference>
<dbReference type="InterPro" id="IPR000847">
    <property type="entry name" value="LysR_HTH_N"/>
</dbReference>
<evidence type="ECO:0000256" key="3">
    <source>
        <dbReference type="ARBA" id="ARBA00023125"/>
    </source>
</evidence>
<feature type="domain" description="HTH lysR-type" evidence="5">
    <location>
        <begin position="1"/>
        <end position="60"/>
    </location>
</feature>
<name>A0A3M8CFD0_9BACL</name>
<dbReference type="PROSITE" id="PS50931">
    <property type="entry name" value="HTH_LYSR"/>
    <property type="match status" value="1"/>
</dbReference>
<protein>
    <submittedName>
        <fullName evidence="6">LysR family transcriptional regulator</fullName>
    </submittedName>
</protein>
<reference evidence="6 7" key="1">
    <citation type="submission" date="2018-10" db="EMBL/GenBank/DDBJ databases">
        <title>Phylogenomics of Brevibacillus.</title>
        <authorList>
            <person name="Dunlap C."/>
        </authorList>
    </citation>
    <scope>NUCLEOTIDE SEQUENCE [LARGE SCALE GENOMIC DNA]</scope>
    <source>
        <strain evidence="6 7">JCM 15085</strain>
    </source>
</reference>
<dbReference type="GO" id="GO:0000976">
    <property type="term" value="F:transcription cis-regulatory region binding"/>
    <property type="evidence" value="ECO:0007669"/>
    <property type="project" value="TreeGrafter"/>
</dbReference>
<evidence type="ECO:0000313" key="7">
    <source>
        <dbReference type="Proteomes" id="UP000281915"/>
    </source>
</evidence>
<keyword evidence="2" id="KW-0805">Transcription regulation</keyword>
<gene>
    <name evidence="6" type="ORF">EDM58_19980</name>
</gene>